<dbReference type="GO" id="GO:0005829">
    <property type="term" value="C:cytosol"/>
    <property type="evidence" value="ECO:0007669"/>
    <property type="project" value="TreeGrafter"/>
</dbReference>
<protein>
    <recommendedName>
        <fullName evidence="3">Small EDRK-rich factor-like N-terminal domain-containing protein</fullName>
    </recommendedName>
</protein>
<evidence type="ECO:0000256" key="1">
    <source>
        <dbReference type="ARBA" id="ARBA00007309"/>
    </source>
</evidence>
<keyword evidence="5" id="KW-1185">Reference proteome</keyword>
<dbReference type="Pfam" id="PF04419">
    <property type="entry name" value="SERF-like_N"/>
    <property type="match status" value="1"/>
</dbReference>
<dbReference type="EnsemblMetazoa" id="G12716.5">
    <property type="protein sequence ID" value="G12716.5:cds"/>
    <property type="gene ID" value="G12716"/>
</dbReference>
<dbReference type="InterPro" id="IPR040211">
    <property type="entry name" value="SERF1/2-like"/>
</dbReference>
<evidence type="ECO:0000313" key="5">
    <source>
        <dbReference type="Proteomes" id="UP000005408"/>
    </source>
</evidence>
<dbReference type="Proteomes" id="UP000005408">
    <property type="component" value="Unassembled WGS sequence"/>
</dbReference>
<evidence type="ECO:0000259" key="3">
    <source>
        <dbReference type="Pfam" id="PF04419"/>
    </source>
</evidence>
<dbReference type="EnsemblMetazoa" id="G12716.6">
    <property type="protein sequence ID" value="G12716.6:cds"/>
    <property type="gene ID" value="G12716"/>
</dbReference>
<sequence length="66" mass="7663">MTRGNQREKSREKAIKKQKEAEKKKGSNEKGANKGLTLEERRHRDAEIMRQKQEKKAEAAQGEVKK</sequence>
<dbReference type="PANTHER" id="PTHR13596">
    <property type="entry name" value="SMALL EDRK-RICH FACTOR 1"/>
    <property type="match status" value="1"/>
</dbReference>
<accession>A0A8W8I7E8</accession>
<dbReference type="PANTHER" id="PTHR13596:SF0">
    <property type="entry name" value="SI:CH211-39K3.2-RELATED"/>
    <property type="match status" value="1"/>
</dbReference>
<dbReference type="AlphaFoldDB" id="A0A8W8I7E8"/>
<proteinExistence type="inferred from homology"/>
<evidence type="ECO:0000313" key="4">
    <source>
        <dbReference type="EnsemblMetazoa" id="G12716.6:cds"/>
    </source>
</evidence>
<feature type="region of interest" description="Disordered" evidence="2">
    <location>
        <begin position="1"/>
        <end position="66"/>
    </location>
</feature>
<feature type="domain" description="Small EDRK-rich factor-like N-terminal" evidence="3">
    <location>
        <begin position="1"/>
        <end position="42"/>
    </location>
</feature>
<name>A0A8W8I7E8_MAGGI</name>
<organism evidence="4 5">
    <name type="scientific">Magallana gigas</name>
    <name type="common">Pacific oyster</name>
    <name type="synonym">Crassostrea gigas</name>
    <dbReference type="NCBI Taxonomy" id="29159"/>
    <lineage>
        <taxon>Eukaryota</taxon>
        <taxon>Metazoa</taxon>
        <taxon>Spiralia</taxon>
        <taxon>Lophotrochozoa</taxon>
        <taxon>Mollusca</taxon>
        <taxon>Bivalvia</taxon>
        <taxon>Autobranchia</taxon>
        <taxon>Pteriomorphia</taxon>
        <taxon>Ostreida</taxon>
        <taxon>Ostreoidea</taxon>
        <taxon>Ostreidae</taxon>
        <taxon>Magallana</taxon>
    </lineage>
</organism>
<reference evidence="4" key="1">
    <citation type="submission" date="2022-08" db="UniProtKB">
        <authorList>
            <consortium name="EnsemblMetazoa"/>
        </authorList>
    </citation>
    <scope>IDENTIFICATION</scope>
    <source>
        <strain evidence="4">05x7-T-G4-1.051#20</strain>
    </source>
</reference>
<comment type="similarity">
    <text evidence="1">Belongs to the SERF family.</text>
</comment>
<dbReference type="InterPro" id="IPR007513">
    <property type="entry name" value="SERF-like_N"/>
</dbReference>
<evidence type="ECO:0000256" key="2">
    <source>
        <dbReference type="SAM" id="MobiDB-lite"/>
    </source>
</evidence>